<proteinExistence type="predicted"/>
<evidence type="ECO:0000313" key="2">
    <source>
        <dbReference type="Proteomes" id="UP000254601"/>
    </source>
</evidence>
<sequence length="68" mass="7201">MAQTLFNATGITADNTTALKDAGSAISGVKWVNVMQDKIVVTHEDNFDDSAFVSAIKNADDNVSLNKA</sequence>
<reference evidence="1 2" key="1">
    <citation type="submission" date="2018-06" db="EMBL/GenBank/DDBJ databases">
        <authorList>
            <consortium name="Pathogen Informatics"/>
            <person name="Doyle S."/>
        </authorList>
    </citation>
    <scope>NUCLEOTIDE SEQUENCE [LARGE SCALE GENOMIC DNA]</scope>
    <source>
        <strain evidence="1 2">NCTC13337</strain>
    </source>
</reference>
<keyword evidence="2" id="KW-1185">Reference proteome</keyword>
<organism evidence="1 2">
    <name type="scientific">Suttonella ornithocola</name>
    <dbReference type="NCBI Taxonomy" id="279832"/>
    <lineage>
        <taxon>Bacteria</taxon>
        <taxon>Pseudomonadati</taxon>
        <taxon>Pseudomonadota</taxon>
        <taxon>Gammaproteobacteria</taxon>
        <taxon>Cardiobacteriales</taxon>
        <taxon>Cardiobacteriaceae</taxon>
        <taxon>Suttonella</taxon>
    </lineage>
</organism>
<protein>
    <submittedName>
        <fullName evidence="1">Uncharacterized protein</fullName>
    </submittedName>
</protein>
<dbReference type="EMBL" id="UHIC01000001">
    <property type="protein sequence ID" value="SUO93406.1"/>
    <property type="molecule type" value="Genomic_DNA"/>
</dbReference>
<accession>A0A380MMY0</accession>
<name>A0A380MMY0_9GAMM</name>
<dbReference type="Proteomes" id="UP000254601">
    <property type="component" value="Unassembled WGS sequence"/>
</dbReference>
<dbReference type="OrthoDB" id="8603311at2"/>
<evidence type="ECO:0000313" key="1">
    <source>
        <dbReference type="EMBL" id="SUO93406.1"/>
    </source>
</evidence>
<dbReference type="AlphaFoldDB" id="A0A380MMY0"/>
<gene>
    <name evidence="1" type="ORF">NCTC13337_00215</name>
</gene>
<dbReference type="RefSeq" id="WP_072575493.1">
    <property type="nucleotide sequence ID" value="NZ_LWHB01000008.1"/>
</dbReference>